<evidence type="ECO:0000256" key="1">
    <source>
        <dbReference type="ARBA" id="ARBA00022737"/>
    </source>
</evidence>
<dbReference type="Pfam" id="PF12796">
    <property type="entry name" value="Ank_2"/>
    <property type="match status" value="1"/>
</dbReference>
<dbReference type="Proteomes" id="UP001501074">
    <property type="component" value="Unassembled WGS sequence"/>
</dbReference>
<reference evidence="5" key="1">
    <citation type="journal article" date="2019" name="Int. J. Syst. Evol. Microbiol.">
        <title>The Global Catalogue of Microorganisms (GCM) 10K type strain sequencing project: providing services to taxonomists for standard genome sequencing and annotation.</title>
        <authorList>
            <consortium name="The Broad Institute Genomics Platform"/>
            <consortium name="The Broad Institute Genome Sequencing Center for Infectious Disease"/>
            <person name="Wu L."/>
            <person name="Ma J."/>
        </authorList>
    </citation>
    <scope>NUCLEOTIDE SEQUENCE [LARGE SCALE GENOMIC DNA]</scope>
    <source>
        <strain evidence="5">JCM 16902</strain>
    </source>
</reference>
<organism evidence="4 5">
    <name type="scientific">Kineosporia mesophila</name>
    <dbReference type="NCBI Taxonomy" id="566012"/>
    <lineage>
        <taxon>Bacteria</taxon>
        <taxon>Bacillati</taxon>
        <taxon>Actinomycetota</taxon>
        <taxon>Actinomycetes</taxon>
        <taxon>Kineosporiales</taxon>
        <taxon>Kineosporiaceae</taxon>
        <taxon>Kineosporia</taxon>
    </lineage>
</organism>
<evidence type="ECO:0000256" key="3">
    <source>
        <dbReference type="PROSITE-ProRule" id="PRU00023"/>
    </source>
</evidence>
<feature type="repeat" description="ANK" evidence="3">
    <location>
        <begin position="51"/>
        <end position="83"/>
    </location>
</feature>
<evidence type="ECO:0000256" key="2">
    <source>
        <dbReference type="ARBA" id="ARBA00023043"/>
    </source>
</evidence>
<dbReference type="SUPFAM" id="SSF48403">
    <property type="entry name" value="Ankyrin repeat"/>
    <property type="match status" value="1"/>
</dbReference>
<name>A0ABP7AB11_9ACTN</name>
<sequence length="142" mass="14612">MTPAAEHGAQTLTPAELEFLQQTFDLAREGETGALGLRIDAGVPVNLTNSSGDTLLILAAYYQHAAAVDLLLARGADTSRINDRGQTALGAAVFRQSEPIVRALLDAGADPGGGTPSAVGIAQFFHLDEMSGLLQSPPTTAG</sequence>
<dbReference type="InterPro" id="IPR002110">
    <property type="entry name" value="Ankyrin_rpt"/>
</dbReference>
<evidence type="ECO:0000313" key="4">
    <source>
        <dbReference type="EMBL" id="GAA3628386.1"/>
    </source>
</evidence>
<keyword evidence="2 3" id="KW-0040">ANK repeat</keyword>
<dbReference type="PROSITE" id="PS50297">
    <property type="entry name" value="ANK_REP_REGION"/>
    <property type="match status" value="2"/>
</dbReference>
<comment type="caution">
    <text evidence="4">The sequence shown here is derived from an EMBL/GenBank/DDBJ whole genome shotgun (WGS) entry which is preliminary data.</text>
</comment>
<dbReference type="EMBL" id="BAAAZO010000010">
    <property type="protein sequence ID" value="GAA3628386.1"/>
    <property type="molecule type" value="Genomic_DNA"/>
</dbReference>
<evidence type="ECO:0000313" key="5">
    <source>
        <dbReference type="Proteomes" id="UP001501074"/>
    </source>
</evidence>
<dbReference type="InterPro" id="IPR036770">
    <property type="entry name" value="Ankyrin_rpt-contain_sf"/>
</dbReference>
<gene>
    <name evidence="4" type="ORF">GCM10022223_52180</name>
</gene>
<dbReference type="PANTHER" id="PTHR24171">
    <property type="entry name" value="ANKYRIN REPEAT DOMAIN-CONTAINING PROTEIN 39-RELATED"/>
    <property type="match status" value="1"/>
</dbReference>
<keyword evidence="5" id="KW-1185">Reference proteome</keyword>
<protein>
    <submittedName>
        <fullName evidence="4">Ankyrin repeat domain-containing protein</fullName>
    </submittedName>
</protein>
<dbReference type="SMART" id="SM00248">
    <property type="entry name" value="ANK"/>
    <property type="match status" value="2"/>
</dbReference>
<dbReference type="PROSITE" id="PS50088">
    <property type="entry name" value="ANK_REPEAT"/>
    <property type="match status" value="2"/>
</dbReference>
<keyword evidence="1" id="KW-0677">Repeat</keyword>
<dbReference type="RefSeq" id="WP_231484541.1">
    <property type="nucleotide sequence ID" value="NZ_BAAAZO010000010.1"/>
</dbReference>
<dbReference type="Gene3D" id="1.25.40.20">
    <property type="entry name" value="Ankyrin repeat-containing domain"/>
    <property type="match status" value="1"/>
</dbReference>
<feature type="repeat" description="ANK" evidence="3">
    <location>
        <begin position="84"/>
        <end position="110"/>
    </location>
</feature>
<proteinExistence type="predicted"/>
<accession>A0ABP7AB11</accession>